<keyword evidence="8" id="KW-1133">Transmembrane helix</keyword>
<evidence type="ECO:0000313" key="9">
    <source>
        <dbReference type="EMBL" id="KAB8300069.1"/>
    </source>
</evidence>
<dbReference type="InterPro" id="IPR002397">
    <property type="entry name" value="Cyt_P450_B"/>
</dbReference>
<evidence type="ECO:0000256" key="7">
    <source>
        <dbReference type="ARBA" id="ARBA00023033"/>
    </source>
</evidence>
<dbReference type="GO" id="GO:0004497">
    <property type="term" value="F:monooxygenase activity"/>
    <property type="evidence" value="ECO:0007669"/>
    <property type="project" value="UniProtKB-KW"/>
</dbReference>
<dbReference type="PANTHER" id="PTHR46696:SF6">
    <property type="entry name" value="P450, PUTATIVE (EUROFUNG)-RELATED"/>
    <property type="match status" value="1"/>
</dbReference>
<accession>A0A5N6KBC4</accession>
<keyword evidence="8" id="KW-0472">Membrane</keyword>
<dbReference type="Gene3D" id="1.10.630.10">
    <property type="entry name" value="Cytochrome P450"/>
    <property type="match status" value="1"/>
</dbReference>
<dbReference type="FunFam" id="1.10.630.10:FF:000018">
    <property type="entry name" value="Cytochrome P450 monooxygenase"/>
    <property type="match status" value="1"/>
</dbReference>
<keyword evidence="5" id="KW-0408">Iron</keyword>
<dbReference type="CDD" id="cd11030">
    <property type="entry name" value="CYP105-like"/>
    <property type="match status" value="1"/>
</dbReference>
<proteinExistence type="inferred from homology"/>
<dbReference type="InterPro" id="IPR001128">
    <property type="entry name" value="Cyt_P450"/>
</dbReference>
<dbReference type="SUPFAM" id="SSF48264">
    <property type="entry name" value="Cytochrome P450"/>
    <property type="match status" value="1"/>
</dbReference>
<dbReference type="AlphaFoldDB" id="A0A5N6KBC4"/>
<comment type="similarity">
    <text evidence="1">Belongs to the cytochrome P450 family.</text>
</comment>
<evidence type="ECO:0000256" key="4">
    <source>
        <dbReference type="ARBA" id="ARBA00023002"/>
    </source>
</evidence>
<keyword evidence="8" id="KW-0812">Transmembrane</keyword>
<evidence type="ECO:0000256" key="8">
    <source>
        <dbReference type="SAM" id="Phobius"/>
    </source>
</evidence>
<sequence length="427" mass="47703">MSYLPHFPFTRLSGSDPAPENAELRRRCPITQVELFDTKKAWLITKHADCCRVLGGQDFSADRRQNGYPEIHEGGKIAALASDPTFVNLDDPAHFLQRNRIQRFFEKPAIDRLRPFIQSIVDQALDQMISEGCSSPVDLIHKFAAPIPTLTVYHMLGIPEKDIGNLAFDSEVRNSTSRNAAESSNTNLQGYIKELTERKRISHGDDLISELIDQYNQGIGNLAEISSLAYLVLVAGNAAVINTIALGILTLQQHPDQLAELIANPGLAPQVVDEIFRYQTTSALNCRRVALKDVVIRGQKIKKGEGIICAVQAADRDEGVFTDSDPETFDIHRKHDIKDVLGFGWGIHRCQAEWLSKAELEIVFGTLYKRLPNLRIAIPLDQLNDMVTVVDEMNGLIFLLWLAILYLYPVYGLISANPSPLFYLIIG</sequence>
<evidence type="ECO:0008006" key="11">
    <source>
        <dbReference type="Google" id="ProtNLM"/>
    </source>
</evidence>
<keyword evidence="2" id="KW-0349">Heme</keyword>
<evidence type="ECO:0000256" key="6">
    <source>
        <dbReference type="ARBA" id="ARBA00023026"/>
    </source>
</evidence>
<keyword evidence="10" id="KW-1185">Reference proteome</keyword>
<keyword evidence="3" id="KW-0479">Metal-binding</keyword>
<dbReference type="EMBL" id="VIGI01000005">
    <property type="protein sequence ID" value="KAB8300069.1"/>
    <property type="molecule type" value="Genomic_DNA"/>
</dbReference>
<dbReference type="PRINTS" id="PR00359">
    <property type="entry name" value="BP450"/>
</dbReference>
<keyword evidence="6" id="KW-0843">Virulence</keyword>
<feature type="transmembrane region" description="Helical" evidence="8">
    <location>
        <begin position="228"/>
        <end position="251"/>
    </location>
</feature>
<dbReference type="OrthoDB" id="3945418at2759"/>
<evidence type="ECO:0000256" key="3">
    <source>
        <dbReference type="ARBA" id="ARBA00022723"/>
    </source>
</evidence>
<dbReference type="PANTHER" id="PTHR46696">
    <property type="entry name" value="P450, PUTATIVE (EUROFUNG)-RELATED"/>
    <property type="match status" value="1"/>
</dbReference>
<organism evidence="9 10">
    <name type="scientific">Monilinia laxa</name>
    <name type="common">Brown rot fungus</name>
    <name type="synonym">Sclerotinia laxa</name>
    <dbReference type="NCBI Taxonomy" id="61186"/>
    <lineage>
        <taxon>Eukaryota</taxon>
        <taxon>Fungi</taxon>
        <taxon>Dikarya</taxon>
        <taxon>Ascomycota</taxon>
        <taxon>Pezizomycotina</taxon>
        <taxon>Leotiomycetes</taxon>
        <taxon>Helotiales</taxon>
        <taxon>Sclerotiniaceae</taxon>
        <taxon>Monilinia</taxon>
    </lineage>
</organism>
<evidence type="ECO:0000256" key="5">
    <source>
        <dbReference type="ARBA" id="ARBA00023004"/>
    </source>
</evidence>
<dbReference type="InterPro" id="IPR036396">
    <property type="entry name" value="Cyt_P450_sf"/>
</dbReference>
<dbReference type="GO" id="GO:0005506">
    <property type="term" value="F:iron ion binding"/>
    <property type="evidence" value="ECO:0007669"/>
    <property type="project" value="InterPro"/>
</dbReference>
<evidence type="ECO:0000313" key="10">
    <source>
        <dbReference type="Proteomes" id="UP000326757"/>
    </source>
</evidence>
<evidence type="ECO:0000256" key="1">
    <source>
        <dbReference type="ARBA" id="ARBA00010617"/>
    </source>
</evidence>
<dbReference type="Pfam" id="PF00067">
    <property type="entry name" value="p450"/>
    <property type="match status" value="1"/>
</dbReference>
<keyword evidence="7" id="KW-0503">Monooxygenase</keyword>
<gene>
    <name evidence="9" type="ORF">EYC80_000303</name>
</gene>
<feature type="transmembrane region" description="Helical" evidence="8">
    <location>
        <begin position="396"/>
        <end position="414"/>
    </location>
</feature>
<name>A0A5N6KBC4_MONLA</name>
<keyword evidence="4" id="KW-0560">Oxidoreductase</keyword>
<dbReference type="Proteomes" id="UP000326757">
    <property type="component" value="Unassembled WGS sequence"/>
</dbReference>
<protein>
    <recommendedName>
        <fullName evidence="11">Cytochrome P450</fullName>
    </recommendedName>
</protein>
<dbReference type="GO" id="GO:0016705">
    <property type="term" value="F:oxidoreductase activity, acting on paired donors, with incorporation or reduction of molecular oxygen"/>
    <property type="evidence" value="ECO:0007669"/>
    <property type="project" value="InterPro"/>
</dbReference>
<dbReference type="GO" id="GO:0020037">
    <property type="term" value="F:heme binding"/>
    <property type="evidence" value="ECO:0007669"/>
    <property type="project" value="InterPro"/>
</dbReference>
<comment type="caution">
    <text evidence="9">The sequence shown here is derived from an EMBL/GenBank/DDBJ whole genome shotgun (WGS) entry which is preliminary data.</text>
</comment>
<reference evidence="9 10" key="1">
    <citation type="submission" date="2019-06" db="EMBL/GenBank/DDBJ databases">
        <title>Genome Sequence of the Brown Rot Fungal Pathogen Monilinia laxa.</title>
        <authorList>
            <person name="De Miccolis Angelini R.M."/>
            <person name="Landi L."/>
            <person name="Abate D."/>
            <person name="Pollastro S."/>
            <person name="Romanazzi G."/>
            <person name="Faretra F."/>
        </authorList>
    </citation>
    <scope>NUCLEOTIDE SEQUENCE [LARGE SCALE GENOMIC DNA]</scope>
    <source>
        <strain evidence="9 10">Mlax316</strain>
    </source>
</reference>
<evidence type="ECO:0000256" key="2">
    <source>
        <dbReference type="ARBA" id="ARBA00022617"/>
    </source>
</evidence>